<reference evidence="1" key="1">
    <citation type="submission" date="2020-05" db="EMBL/GenBank/DDBJ databases">
        <authorList>
            <person name="Chiriac C."/>
            <person name="Salcher M."/>
            <person name="Ghai R."/>
            <person name="Kavagutti S V."/>
        </authorList>
    </citation>
    <scope>NUCLEOTIDE SEQUENCE</scope>
</reference>
<name>A0A6J7XAY0_9CAUD</name>
<proteinExistence type="predicted"/>
<evidence type="ECO:0000313" key="1">
    <source>
        <dbReference type="EMBL" id="CAB5226082.1"/>
    </source>
</evidence>
<accession>A0A6J7XAY0</accession>
<organism evidence="1">
    <name type="scientific">uncultured Caudovirales phage</name>
    <dbReference type="NCBI Taxonomy" id="2100421"/>
    <lineage>
        <taxon>Viruses</taxon>
        <taxon>Duplodnaviria</taxon>
        <taxon>Heunggongvirae</taxon>
        <taxon>Uroviricota</taxon>
        <taxon>Caudoviricetes</taxon>
        <taxon>Peduoviridae</taxon>
        <taxon>Maltschvirus</taxon>
        <taxon>Maltschvirus maltsch</taxon>
    </lineage>
</organism>
<dbReference type="EMBL" id="LR798354">
    <property type="protein sequence ID" value="CAB5226082.1"/>
    <property type="molecule type" value="Genomic_DNA"/>
</dbReference>
<sequence>MKKFLSIIAICFLFISANAQKAISIDPLSFEKGWFVNYAGVASDTLGTVTATTFSYEIPVNKFDGVYYYGKIKVSDKTTGSAGVCTVKLQGKYFATDAYSDITTVSWTGIGSTDSTIVFSNISTKTFYSYYRYLVTNTSGKSKIDYVKTIIKK</sequence>
<protein>
    <submittedName>
        <fullName evidence="1">Uncharacterized protein</fullName>
    </submittedName>
</protein>
<gene>
    <name evidence="1" type="ORF">UFOVP756_43</name>
</gene>